<sequence length="147" mass="16988">MNRIPIYASQLMAGLVPARFDKWKLARWKVGDGEVVEGPVIIAELQCDFAVVRHEVFYSGRLHHRIAEGESFMVYQPIASISCSDEEYAAYLQAENARHIRVYIEPDELREVEEFKSEETNEAFVTRIFRAGLKQLRKNRESAEDPL</sequence>
<protein>
    <submittedName>
        <fullName evidence="1">Uncharacterized protein</fullName>
    </submittedName>
</protein>
<gene>
    <name evidence="1" type="ORF">OKA04_08950</name>
</gene>
<proteinExistence type="predicted"/>
<dbReference type="EMBL" id="JAPDDS010000004">
    <property type="protein sequence ID" value="MCW1884854.1"/>
    <property type="molecule type" value="Genomic_DNA"/>
</dbReference>
<name>A0ABT3FNR8_9BACT</name>
<dbReference type="Gene3D" id="2.40.50.100">
    <property type="match status" value="1"/>
</dbReference>
<dbReference type="RefSeq" id="WP_264500811.1">
    <property type="nucleotide sequence ID" value="NZ_JAPDDS010000004.1"/>
</dbReference>
<comment type="caution">
    <text evidence="1">The sequence shown here is derived from an EMBL/GenBank/DDBJ whole genome shotgun (WGS) entry which is preliminary data.</text>
</comment>
<evidence type="ECO:0000313" key="1">
    <source>
        <dbReference type="EMBL" id="MCW1884854.1"/>
    </source>
</evidence>
<organism evidence="1 2">
    <name type="scientific">Luteolibacter flavescens</name>
    <dbReference type="NCBI Taxonomy" id="1859460"/>
    <lineage>
        <taxon>Bacteria</taxon>
        <taxon>Pseudomonadati</taxon>
        <taxon>Verrucomicrobiota</taxon>
        <taxon>Verrucomicrobiia</taxon>
        <taxon>Verrucomicrobiales</taxon>
        <taxon>Verrucomicrobiaceae</taxon>
        <taxon>Luteolibacter</taxon>
    </lineage>
</organism>
<accession>A0ABT3FNR8</accession>
<evidence type="ECO:0000313" key="2">
    <source>
        <dbReference type="Proteomes" id="UP001207930"/>
    </source>
</evidence>
<reference evidence="1 2" key="1">
    <citation type="submission" date="2022-10" db="EMBL/GenBank/DDBJ databases">
        <title>Luteolibacter flavescens strain MCCC 1K03193, whole genome shotgun sequencing project.</title>
        <authorList>
            <person name="Zhao G."/>
            <person name="Shen L."/>
        </authorList>
    </citation>
    <scope>NUCLEOTIDE SEQUENCE [LARGE SCALE GENOMIC DNA]</scope>
    <source>
        <strain evidence="1 2">MCCC 1K03193</strain>
    </source>
</reference>
<dbReference type="SUPFAM" id="SSF51230">
    <property type="entry name" value="Single hybrid motif"/>
    <property type="match status" value="1"/>
</dbReference>
<dbReference type="Proteomes" id="UP001207930">
    <property type="component" value="Unassembled WGS sequence"/>
</dbReference>
<dbReference type="InterPro" id="IPR011053">
    <property type="entry name" value="Single_hybrid_motif"/>
</dbReference>
<keyword evidence="2" id="KW-1185">Reference proteome</keyword>